<feature type="transmembrane region" description="Helical" evidence="1">
    <location>
        <begin position="184"/>
        <end position="202"/>
    </location>
</feature>
<dbReference type="EMBL" id="JAAIWN010000003">
    <property type="protein sequence ID" value="NEY80361.1"/>
    <property type="molecule type" value="Genomic_DNA"/>
</dbReference>
<protein>
    <submittedName>
        <fullName evidence="3">DUF2812 domain-containing protein</fullName>
    </submittedName>
</protein>
<reference evidence="3 4" key="1">
    <citation type="submission" date="2020-02" db="EMBL/GenBank/DDBJ databases">
        <title>Bacillus aquiflavi sp. nov., isolated from yellow water of strong flavor Chinese baijiu in Yibin region of China.</title>
        <authorList>
            <person name="Xie J."/>
        </authorList>
    </citation>
    <scope>NUCLEOTIDE SEQUENCE [LARGE SCALE GENOMIC DNA]</scope>
    <source>
        <strain evidence="3 4">3H-10</strain>
    </source>
</reference>
<keyword evidence="1" id="KW-0472">Membrane</keyword>
<name>A0A6B3VXS7_9BACI</name>
<organism evidence="3 4">
    <name type="scientific">Bacillus aquiflavi</name>
    <dbReference type="NCBI Taxonomy" id="2672567"/>
    <lineage>
        <taxon>Bacteria</taxon>
        <taxon>Bacillati</taxon>
        <taxon>Bacillota</taxon>
        <taxon>Bacilli</taxon>
        <taxon>Bacillales</taxon>
        <taxon>Bacillaceae</taxon>
        <taxon>Bacillus</taxon>
    </lineage>
</organism>
<dbReference type="Pfam" id="PF11193">
    <property type="entry name" value="DUF2812"/>
    <property type="match status" value="1"/>
</dbReference>
<dbReference type="EMBL" id="JACEIO010000003">
    <property type="protein sequence ID" value="MBA4535988.1"/>
    <property type="molecule type" value="Genomic_DNA"/>
</dbReference>
<reference evidence="2 5" key="2">
    <citation type="submission" date="2020-07" db="EMBL/GenBank/DDBJ databases">
        <authorList>
            <person name="Feng H."/>
        </authorList>
    </citation>
    <scope>NUCLEOTIDE SEQUENCE [LARGE SCALE GENOMIC DNA]</scope>
    <source>
        <strain evidence="5">s-12</strain>
        <strain evidence="2">S-12</strain>
    </source>
</reference>
<dbReference type="InterPro" id="IPR021359">
    <property type="entry name" value="DUF2812"/>
</dbReference>
<evidence type="ECO:0000313" key="4">
    <source>
        <dbReference type="Proteomes" id="UP000472971"/>
    </source>
</evidence>
<dbReference type="RefSeq" id="WP_163239677.1">
    <property type="nucleotide sequence ID" value="NZ_CP082780.1"/>
</dbReference>
<evidence type="ECO:0000256" key="1">
    <source>
        <dbReference type="SAM" id="Phobius"/>
    </source>
</evidence>
<feature type="transmembrane region" description="Helical" evidence="1">
    <location>
        <begin position="147"/>
        <end position="164"/>
    </location>
</feature>
<accession>A0A6B3VXS7</accession>
<keyword evidence="1" id="KW-1133">Transmembrane helix</keyword>
<dbReference type="Proteomes" id="UP000570010">
    <property type="component" value="Unassembled WGS sequence"/>
</dbReference>
<evidence type="ECO:0000313" key="5">
    <source>
        <dbReference type="Proteomes" id="UP000570010"/>
    </source>
</evidence>
<sequence length="219" mass="25872">MTKKFRIFMSPIEGQEKWLNDRAAEGLKLFKVGRFFYEFKKCKPGQYQYAVDYIGNFSNKQRKDYERFLDEMRICYYEKPLNLGQFSLGRVKYRPYANRGGKLATSGRMIDRELLILERENSGKPFTIFTNVKDKIASLKERKKPHYYLLIFILFMELYINFVGDSLIDISYLSNRNSHFPNDLILSILFGGVGLIPIVRLFQLSLSIKTLKEKEEIHE</sequence>
<keyword evidence="4" id="KW-1185">Reference proteome</keyword>
<dbReference type="AlphaFoldDB" id="A0A6B3VXS7"/>
<evidence type="ECO:0000313" key="2">
    <source>
        <dbReference type="EMBL" id="MBA4535988.1"/>
    </source>
</evidence>
<gene>
    <name evidence="3" type="ORF">G4D64_02240</name>
    <name evidence="2" type="ORF">H1Z61_02250</name>
</gene>
<proteinExistence type="predicted"/>
<keyword evidence="1" id="KW-0812">Transmembrane</keyword>
<evidence type="ECO:0000313" key="3">
    <source>
        <dbReference type="EMBL" id="NEY80361.1"/>
    </source>
</evidence>
<comment type="caution">
    <text evidence="3">The sequence shown here is derived from an EMBL/GenBank/DDBJ whole genome shotgun (WGS) entry which is preliminary data.</text>
</comment>
<dbReference type="Proteomes" id="UP000472971">
    <property type="component" value="Unassembled WGS sequence"/>
</dbReference>